<keyword evidence="2" id="KW-0238">DNA-binding</keyword>
<dbReference type="Pfam" id="PF12840">
    <property type="entry name" value="HTH_20"/>
    <property type="match status" value="1"/>
</dbReference>
<accession>A0ABW4V5W2</accession>
<comment type="caution">
    <text evidence="5">The sequence shown here is derived from an EMBL/GenBank/DDBJ whole genome shotgun (WGS) entry which is preliminary data.</text>
</comment>
<dbReference type="SMART" id="SM00418">
    <property type="entry name" value="HTH_ARSR"/>
    <property type="match status" value="1"/>
</dbReference>
<dbReference type="InterPro" id="IPR011991">
    <property type="entry name" value="ArsR-like_HTH"/>
</dbReference>
<keyword evidence="3" id="KW-0804">Transcription</keyword>
<gene>
    <name evidence="5" type="ORF">ACFSL2_10480</name>
</gene>
<dbReference type="InterPro" id="IPR051011">
    <property type="entry name" value="Metal_resp_trans_reg"/>
</dbReference>
<evidence type="ECO:0000313" key="5">
    <source>
        <dbReference type="EMBL" id="MFD2025935.1"/>
    </source>
</evidence>
<evidence type="ECO:0000256" key="3">
    <source>
        <dbReference type="ARBA" id="ARBA00023163"/>
    </source>
</evidence>
<keyword evidence="1" id="KW-0805">Transcription regulation</keyword>
<dbReference type="SUPFAM" id="SSF46785">
    <property type="entry name" value="Winged helix' DNA-binding domain"/>
    <property type="match status" value="1"/>
</dbReference>
<feature type="domain" description="HTH arsR-type" evidence="4">
    <location>
        <begin position="261"/>
        <end position="344"/>
    </location>
</feature>
<dbReference type="PROSITE" id="PS50987">
    <property type="entry name" value="HTH_ARSR_2"/>
    <property type="match status" value="1"/>
</dbReference>
<keyword evidence="6" id="KW-1185">Reference proteome</keyword>
<protein>
    <submittedName>
        <fullName evidence="5">DUF5937 family protein</fullName>
    </submittedName>
</protein>
<dbReference type="InterPro" id="IPR045981">
    <property type="entry name" value="DUF5937"/>
</dbReference>
<dbReference type="Gene3D" id="1.10.10.10">
    <property type="entry name" value="Winged helix-like DNA-binding domain superfamily/Winged helix DNA-binding domain"/>
    <property type="match status" value="1"/>
</dbReference>
<proteinExistence type="predicted"/>
<evidence type="ECO:0000259" key="4">
    <source>
        <dbReference type="PROSITE" id="PS50987"/>
    </source>
</evidence>
<evidence type="ECO:0000256" key="1">
    <source>
        <dbReference type="ARBA" id="ARBA00023015"/>
    </source>
</evidence>
<dbReference type="InterPro" id="IPR036388">
    <property type="entry name" value="WH-like_DNA-bd_sf"/>
</dbReference>
<dbReference type="RefSeq" id="WP_377197805.1">
    <property type="nucleotide sequence ID" value="NZ_JBHUHF010000001.1"/>
</dbReference>
<dbReference type="Proteomes" id="UP001597338">
    <property type="component" value="Unassembled WGS sequence"/>
</dbReference>
<dbReference type="Pfam" id="PF19361">
    <property type="entry name" value="DUF5937"/>
    <property type="match status" value="1"/>
</dbReference>
<evidence type="ECO:0000313" key="6">
    <source>
        <dbReference type="Proteomes" id="UP001597338"/>
    </source>
</evidence>
<sequence length="344" mass="37860">MAIHITMTTDVLARSRFVVSPAHEVVSTVRLRRTHPAPHARTWYERAAGRMDGYLLAVLEALVPDDHDYSPDFLAPPPEPGTTIQQQVTQIAGTPPEVVDYHLDIGLRGRDVRPDVAVLHGGAERYERWRRPVPTVLADLVARGPATVARTAADAVQAFFEGSISADWPDAAALLAEDVRRRGDLVTRRGAVAALTSLGPGLSWDGDGVSLPRPYEGTVGWAREGLLFVPVTAHHGPVRFTAEEPYTPMLAYRPDGIARLWERADPPDPAPALAELVGSTRAQLLTVLDEPRSTRELSRRYHWSEPTVSYHLKVLERSGLVAAERRGRLVLYQQTSLGSRLLGR</sequence>
<dbReference type="PANTHER" id="PTHR43132">
    <property type="entry name" value="ARSENICAL RESISTANCE OPERON REPRESSOR ARSR-RELATED"/>
    <property type="match status" value="1"/>
</dbReference>
<dbReference type="InterPro" id="IPR001845">
    <property type="entry name" value="HTH_ArsR_DNA-bd_dom"/>
</dbReference>
<organism evidence="5 6">
    <name type="scientific">Promicromonospora aerolata</name>
    <dbReference type="NCBI Taxonomy" id="195749"/>
    <lineage>
        <taxon>Bacteria</taxon>
        <taxon>Bacillati</taxon>
        <taxon>Actinomycetota</taxon>
        <taxon>Actinomycetes</taxon>
        <taxon>Micrococcales</taxon>
        <taxon>Promicromonosporaceae</taxon>
        <taxon>Promicromonospora</taxon>
    </lineage>
</organism>
<reference evidence="6" key="1">
    <citation type="journal article" date="2019" name="Int. J. Syst. Evol. Microbiol.">
        <title>The Global Catalogue of Microorganisms (GCM) 10K type strain sequencing project: providing services to taxonomists for standard genome sequencing and annotation.</title>
        <authorList>
            <consortium name="The Broad Institute Genomics Platform"/>
            <consortium name="The Broad Institute Genome Sequencing Center for Infectious Disease"/>
            <person name="Wu L."/>
            <person name="Ma J."/>
        </authorList>
    </citation>
    <scope>NUCLEOTIDE SEQUENCE [LARGE SCALE GENOMIC DNA]</scope>
    <source>
        <strain evidence="6">CCM 7043</strain>
    </source>
</reference>
<name>A0ABW4V5W2_9MICO</name>
<dbReference type="CDD" id="cd00090">
    <property type="entry name" value="HTH_ARSR"/>
    <property type="match status" value="1"/>
</dbReference>
<dbReference type="InterPro" id="IPR036390">
    <property type="entry name" value="WH_DNA-bd_sf"/>
</dbReference>
<evidence type="ECO:0000256" key="2">
    <source>
        <dbReference type="ARBA" id="ARBA00023125"/>
    </source>
</evidence>
<dbReference type="PANTHER" id="PTHR43132:SF2">
    <property type="entry name" value="ARSENICAL RESISTANCE OPERON REPRESSOR ARSR-RELATED"/>
    <property type="match status" value="1"/>
</dbReference>
<dbReference type="PRINTS" id="PR00778">
    <property type="entry name" value="HTHARSR"/>
</dbReference>
<dbReference type="EMBL" id="JBHUHF010000001">
    <property type="protein sequence ID" value="MFD2025935.1"/>
    <property type="molecule type" value="Genomic_DNA"/>
</dbReference>